<reference evidence="1 2" key="1">
    <citation type="submission" date="2014-04" db="EMBL/GenBank/DDBJ databases">
        <authorList>
            <consortium name="DOE Joint Genome Institute"/>
            <person name="Kuo A."/>
            <person name="Ruytinx J."/>
            <person name="Rineau F."/>
            <person name="Colpaert J."/>
            <person name="Kohler A."/>
            <person name="Nagy L.G."/>
            <person name="Floudas D."/>
            <person name="Copeland A."/>
            <person name="Barry K.W."/>
            <person name="Cichocki N."/>
            <person name="Veneault-Fourrey C."/>
            <person name="LaButti K."/>
            <person name="Lindquist E.A."/>
            <person name="Lipzen A."/>
            <person name="Lundell T."/>
            <person name="Morin E."/>
            <person name="Murat C."/>
            <person name="Sun H."/>
            <person name="Tunlid A."/>
            <person name="Henrissat B."/>
            <person name="Grigoriev I.V."/>
            <person name="Hibbett D.S."/>
            <person name="Martin F."/>
            <person name="Nordberg H.P."/>
            <person name="Cantor M.N."/>
            <person name="Hua S.X."/>
        </authorList>
    </citation>
    <scope>NUCLEOTIDE SEQUENCE [LARGE SCALE GENOMIC DNA]</scope>
    <source>
        <strain evidence="1 2">UH-Slu-Lm8-n1</strain>
    </source>
</reference>
<dbReference type="Proteomes" id="UP000054485">
    <property type="component" value="Unassembled WGS sequence"/>
</dbReference>
<dbReference type="HOGENOM" id="CLU_2741730_0_0_1"/>
<name>A0A0D0BAG9_9AGAM</name>
<accession>A0A0D0BAG9</accession>
<dbReference type="InParanoid" id="A0A0D0BAG9"/>
<organism evidence="1 2">
    <name type="scientific">Suillus luteus UH-Slu-Lm8-n1</name>
    <dbReference type="NCBI Taxonomy" id="930992"/>
    <lineage>
        <taxon>Eukaryota</taxon>
        <taxon>Fungi</taxon>
        <taxon>Dikarya</taxon>
        <taxon>Basidiomycota</taxon>
        <taxon>Agaricomycotina</taxon>
        <taxon>Agaricomycetes</taxon>
        <taxon>Agaricomycetidae</taxon>
        <taxon>Boletales</taxon>
        <taxon>Suillineae</taxon>
        <taxon>Suillaceae</taxon>
        <taxon>Suillus</taxon>
    </lineage>
</organism>
<sequence length="71" mass="7846">MSTVIRREYVDSRFIQLCGLGYKSISSFYSTQCHSSLLDGLAQVSHVSVLGLLEFKLLAWTSRDISGSLSS</sequence>
<reference evidence="2" key="2">
    <citation type="submission" date="2015-01" db="EMBL/GenBank/DDBJ databases">
        <title>Evolutionary Origins and Diversification of the Mycorrhizal Mutualists.</title>
        <authorList>
            <consortium name="DOE Joint Genome Institute"/>
            <consortium name="Mycorrhizal Genomics Consortium"/>
            <person name="Kohler A."/>
            <person name="Kuo A."/>
            <person name="Nagy L.G."/>
            <person name="Floudas D."/>
            <person name="Copeland A."/>
            <person name="Barry K.W."/>
            <person name="Cichocki N."/>
            <person name="Veneault-Fourrey C."/>
            <person name="LaButti K."/>
            <person name="Lindquist E.A."/>
            <person name="Lipzen A."/>
            <person name="Lundell T."/>
            <person name="Morin E."/>
            <person name="Murat C."/>
            <person name="Riley R."/>
            <person name="Ohm R."/>
            <person name="Sun H."/>
            <person name="Tunlid A."/>
            <person name="Henrissat B."/>
            <person name="Grigoriev I.V."/>
            <person name="Hibbett D.S."/>
            <person name="Martin F."/>
        </authorList>
    </citation>
    <scope>NUCLEOTIDE SEQUENCE [LARGE SCALE GENOMIC DNA]</scope>
    <source>
        <strain evidence="2">UH-Slu-Lm8-n1</strain>
    </source>
</reference>
<evidence type="ECO:0000313" key="2">
    <source>
        <dbReference type="Proteomes" id="UP000054485"/>
    </source>
</evidence>
<evidence type="ECO:0000313" key="1">
    <source>
        <dbReference type="EMBL" id="KIK46724.1"/>
    </source>
</evidence>
<dbReference type="AlphaFoldDB" id="A0A0D0BAG9"/>
<keyword evidence="2" id="KW-1185">Reference proteome</keyword>
<proteinExistence type="predicted"/>
<dbReference type="EMBL" id="KN835155">
    <property type="protein sequence ID" value="KIK46724.1"/>
    <property type="molecule type" value="Genomic_DNA"/>
</dbReference>
<protein>
    <submittedName>
        <fullName evidence="1">Unplaced genomic scaffold CY34scaffold_24, whole genome shotgun sequence</fullName>
    </submittedName>
</protein>
<gene>
    <name evidence="1" type="ORF">CY34DRAFT_800066</name>
</gene>